<proteinExistence type="predicted"/>
<reference evidence="4 5" key="1">
    <citation type="submission" date="2019-12" db="EMBL/GenBank/DDBJ databases">
        <title>Sporaefaciens musculi gen. nov., sp. nov., a novel bacterium isolated from the caecum of an obese mouse.</title>
        <authorList>
            <person name="Rasmussen T.S."/>
            <person name="Streidl T."/>
            <person name="Hitch T.C.A."/>
            <person name="Wortmann E."/>
            <person name="Deptula P."/>
            <person name="Hansen M."/>
            <person name="Nielsen D.S."/>
            <person name="Clavel T."/>
            <person name="Vogensen F.K."/>
        </authorList>
    </citation>
    <scope>NUCLEOTIDE SEQUENCE [LARGE SCALE GENOMIC DNA]</scope>
    <source>
        <strain evidence="4 5">WCA-9-b2</strain>
    </source>
</reference>
<dbReference type="Proteomes" id="UP000460412">
    <property type="component" value="Unassembled WGS sequence"/>
</dbReference>
<feature type="region of interest" description="Disordered" evidence="2">
    <location>
        <begin position="64"/>
        <end position="96"/>
    </location>
</feature>
<dbReference type="Gene3D" id="3.30.2400.10">
    <property type="entry name" value="Major capsid protein gp5"/>
    <property type="match status" value="1"/>
</dbReference>
<feature type="compositionally biased region" description="Basic and acidic residues" evidence="2">
    <location>
        <begin position="80"/>
        <end position="96"/>
    </location>
</feature>
<dbReference type="InterPro" id="IPR024455">
    <property type="entry name" value="Phage_capsid"/>
</dbReference>
<dbReference type="EMBL" id="WUQX01000001">
    <property type="protein sequence ID" value="MXP78389.1"/>
    <property type="molecule type" value="Genomic_DNA"/>
</dbReference>
<organism evidence="4 5">
    <name type="scientific">Sporofaciens musculi</name>
    <dbReference type="NCBI Taxonomy" id="2681861"/>
    <lineage>
        <taxon>Bacteria</taxon>
        <taxon>Bacillati</taxon>
        <taxon>Bacillota</taxon>
        <taxon>Clostridia</taxon>
        <taxon>Lachnospirales</taxon>
        <taxon>Lachnospiraceae</taxon>
        <taxon>Sporofaciens</taxon>
    </lineage>
</organism>
<evidence type="ECO:0000256" key="2">
    <source>
        <dbReference type="SAM" id="MobiDB-lite"/>
    </source>
</evidence>
<comment type="caution">
    <text evidence="4">The sequence shown here is derived from an EMBL/GenBank/DDBJ whole genome shotgun (WGS) entry which is preliminary data.</text>
</comment>
<feature type="domain" description="Phage capsid-like C-terminal" evidence="3">
    <location>
        <begin position="127"/>
        <end position="399"/>
    </location>
</feature>
<dbReference type="InterPro" id="IPR054612">
    <property type="entry name" value="Phage_capsid-like_C"/>
</dbReference>
<dbReference type="Pfam" id="PF05065">
    <property type="entry name" value="Phage_capsid"/>
    <property type="match status" value="1"/>
</dbReference>
<gene>
    <name evidence="4" type="ORF">GN277_24500</name>
</gene>
<evidence type="ECO:0000313" key="4">
    <source>
        <dbReference type="EMBL" id="MXP78389.1"/>
    </source>
</evidence>
<keyword evidence="5" id="KW-1185">Reference proteome</keyword>
<dbReference type="NCBIfam" id="TIGR01554">
    <property type="entry name" value="major_cap_HK97"/>
    <property type="match status" value="1"/>
</dbReference>
<name>A0A7X3ML68_9FIRM</name>
<evidence type="ECO:0000313" key="5">
    <source>
        <dbReference type="Proteomes" id="UP000460412"/>
    </source>
</evidence>
<evidence type="ECO:0000256" key="1">
    <source>
        <dbReference type="ARBA" id="ARBA00004328"/>
    </source>
</evidence>
<sequence>MTILELREKRAKAWEAAKAFLDSHRKENGVLSAEDDAAYTKMEQEITDLGKEIARLERQEALDAELNRPVNRPLTGKPGGRADADDGEDKTGRASDDYRKNFWNAMRSKAPMPAVTNALQVGTDSEGGYLVPDEYERTLVEALEEENIFRQMAKVIKTSSGDRKIPVVASKGTASWIDEEGAYPESDDSFGQVSIGAYKLGTMIKVSEELLNDSVFDLQSYISREFARRIGAKEEEAFFTGDGKGKPLGVLAATGGAETGVTAASATAVTADELMDLYYSLKSPYRKKSVWVLNDSTIKAIRKLKDNNGQYLWQPSLTAGAPDMILGRPIKTSAYMPAIAAGAKTIAFGDFSYYWIADRQGRSFKRLNELFAATGQVGFLASQRVDGKMILAEAVKVLVQKAASAG</sequence>
<dbReference type="Gene3D" id="3.30.2320.10">
    <property type="entry name" value="hypothetical protein PF0899 domain"/>
    <property type="match status" value="1"/>
</dbReference>
<accession>A0A7X3ML68</accession>
<comment type="subcellular location">
    <subcellularLocation>
        <location evidence="1">Virion</location>
    </subcellularLocation>
</comment>
<dbReference type="SUPFAM" id="SSF56563">
    <property type="entry name" value="Major capsid protein gp5"/>
    <property type="match status" value="1"/>
</dbReference>
<protein>
    <submittedName>
        <fullName evidence="4">Phage major capsid protein</fullName>
    </submittedName>
</protein>
<dbReference type="AlphaFoldDB" id="A0A7X3ML68"/>
<evidence type="ECO:0000259" key="3">
    <source>
        <dbReference type="Pfam" id="PF05065"/>
    </source>
</evidence>
<dbReference type="RefSeq" id="WP_016230183.1">
    <property type="nucleotide sequence ID" value="NZ_WUQX01000001.1"/>
</dbReference>